<evidence type="ECO:0000256" key="1">
    <source>
        <dbReference type="SAM" id="MobiDB-lite"/>
    </source>
</evidence>
<feature type="region of interest" description="Disordered" evidence="1">
    <location>
        <begin position="532"/>
        <end position="552"/>
    </location>
</feature>
<keyword evidence="3" id="KW-1185">Reference proteome</keyword>
<dbReference type="Proteomes" id="UP001217089">
    <property type="component" value="Unassembled WGS sequence"/>
</dbReference>
<gene>
    <name evidence="2" type="ORF">KUTeg_005872</name>
</gene>
<proteinExistence type="predicted"/>
<comment type="caution">
    <text evidence="2">The sequence shown here is derived from an EMBL/GenBank/DDBJ whole genome shotgun (WGS) entry which is preliminary data.</text>
</comment>
<organism evidence="2 3">
    <name type="scientific">Tegillarca granosa</name>
    <name type="common">Malaysian cockle</name>
    <name type="synonym">Anadara granosa</name>
    <dbReference type="NCBI Taxonomy" id="220873"/>
    <lineage>
        <taxon>Eukaryota</taxon>
        <taxon>Metazoa</taxon>
        <taxon>Spiralia</taxon>
        <taxon>Lophotrochozoa</taxon>
        <taxon>Mollusca</taxon>
        <taxon>Bivalvia</taxon>
        <taxon>Autobranchia</taxon>
        <taxon>Pteriomorphia</taxon>
        <taxon>Arcoida</taxon>
        <taxon>Arcoidea</taxon>
        <taxon>Arcidae</taxon>
        <taxon>Tegillarca</taxon>
    </lineage>
</organism>
<evidence type="ECO:0000313" key="2">
    <source>
        <dbReference type="EMBL" id="KAJ8316573.1"/>
    </source>
</evidence>
<reference evidence="2 3" key="1">
    <citation type="submission" date="2022-12" db="EMBL/GenBank/DDBJ databases">
        <title>Chromosome-level genome of Tegillarca granosa.</title>
        <authorList>
            <person name="Kim J."/>
        </authorList>
    </citation>
    <scope>NUCLEOTIDE SEQUENCE [LARGE SCALE GENOMIC DNA]</scope>
    <source>
        <strain evidence="2">Teg-2019</strain>
        <tissue evidence="2">Adductor muscle</tissue>
    </source>
</reference>
<accession>A0ABQ9FLG9</accession>
<dbReference type="EMBL" id="JARBDR010000315">
    <property type="protein sequence ID" value="KAJ8316573.1"/>
    <property type="molecule type" value="Genomic_DNA"/>
</dbReference>
<sequence>MKPVSAHQLTPGPSPYNIPSLAKEDTKDQAEIKIVENLLIGLLDDLNNGRLSHEHLIKLSAYCVEILGDFDRAKTGEKSAANDSDAADELVKFTIGRILDDIKSGTISSEDLTDLTLSIINASKRSEDEISTEEGIEQFIDDTICSIVKDGDVREESPVNECMLEDFVVTTIHTVADDVVHGRLSRDMISNMVAIISREIDLCSPENDLEGILQRILEDLDSDKSVTLYRVVHTIISCYYSYRESATESLSNLVTDIISRLNSVIELGGITDTEIDIGTLNKVATNLSSASLSTIKMNQLASDISLALNEKSQSPLKKHNIEDVVKDVKTKIEMADSYALKKIASIVTESYQHIMEGDQIEDTFTKRQDQIDSSLQKVSHFVVKVLKIVKKHLDDGEFTRVDIKEMACILFEIGPDMGDMPSTFNQAETALNQYINTLLVEVENGNIASDELKQLGNDLIAFGQRIANSTLSRTTSGTLSSRPSLTSTAVAEDFVTHMISSMEADLSRGVMSSESLKELAVCILKPTISREDTEIHKPEEGAPESSLKHPSPCESQLADVVVSCTIDSVMKDLEDGALPPATVCSIGTSVTADLSKEDEEFKPAIIKIVKSLKEDNISQQQAQRIFSIILQHYKTYKDTSKDIKHFFNRRTSAGSSSRHAESFISETLHNIEKGLADKTETDSVLAESLIKETLLKIKRDIQSGNISEDDLTTLVDSEKVDVYSSPIEKTSKEIINFVLAILHESLVSIGTGEMPTDALMDFLSMIDADLFRPKREYTLDEIRRNLRQIIRNIKLKGNDSTFLQNIITTFAGREARIKCGQTADAWKPMQTLQSILQTIEPNVLTHFVRITLKSVLGDVTQKRKPEVEGITLDIGVPDYLLQSTSSVVANNVVRNLMSKMESILISGGSLRPDLDFSSIRMKSSSDEVLKPGIWDDQLTSTSSKHLGDMILQTLNNIVSNLRLEKSISQMGIDSEDRLQTRTSSELVDDFILQKLQEIIESMQDCLLFDFKGREEPSSVDLDVADKKSSLLPMSDKEATAFVTAVLRDVVKELADDASDSIETADKKTSTLSLEAEHVVIGALQNIVDQFWYPKSGESSDPDDVEIKIYILNVLENIKRSISGSGTGDENVKTAVTKIFKGTDSVKESTDAKSESSDFLESTLDFIIENIKDDKLKASDIYNNVVVSSSESGDIFDDLEPESSLGRPCLNLQKMSEMTNKMLKLHDDLQKVSETKCGDQGASQEHKPFSQSALPSLQDSTQELITETIKQTISNLSQGKVSNEEALALASALGCETNMYETPKSSDGLEESVITEYITDMLQYVLQKLNNTGVDPRIIEQVTDRLVKSKSNLMEHRNEGGDSCSSLSSATSDILTDAVKNLIGTIHRQLQRKFNQLMQLQAVPAKLQTLSVKPVAKETLTRMQL</sequence>
<feature type="region of interest" description="Disordered" evidence="1">
    <location>
        <begin position="1"/>
        <end position="21"/>
    </location>
</feature>
<evidence type="ECO:0000313" key="3">
    <source>
        <dbReference type="Proteomes" id="UP001217089"/>
    </source>
</evidence>
<protein>
    <submittedName>
        <fullName evidence="2">Uncharacterized protein</fullName>
    </submittedName>
</protein>
<name>A0ABQ9FLG9_TEGGR</name>